<evidence type="ECO:0000313" key="1">
    <source>
        <dbReference type="EMBL" id="KKN63235.1"/>
    </source>
</evidence>
<dbReference type="AlphaFoldDB" id="A0A0F9S332"/>
<sequence length="82" mass="9295">MKPLKFKEQTTIVAKGQPQYGDLPAFIEEGGMGQVVFCMALGFWERIQVLITGRIWVSLCMFGKDVTPTFFTVYKDEIIAND</sequence>
<accession>A0A0F9S332</accession>
<dbReference type="EMBL" id="LAZR01000596">
    <property type="protein sequence ID" value="KKN63235.1"/>
    <property type="molecule type" value="Genomic_DNA"/>
</dbReference>
<proteinExistence type="predicted"/>
<reference evidence="1" key="1">
    <citation type="journal article" date="2015" name="Nature">
        <title>Complex archaea that bridge the gap between prokaryotes and eukaryotes.</title>
        <authorList>
            <person name="Spang A."/>
            <person name="Saw J.H."/>
            <person name="Jorgensen S.L."/>
            <person name="Zaremba-Niedzwiedzka K."/>
            <person name="Martijn J."/>
            <person name="Lind A.E."/>
            <person name="van Eijk R."/>
            <person name="Schleper C."/>
            <person name="Guy L."/>
            <person name="Ettema T.J."/>
        </authorList>
    </citation>
    <scope>NUCLEOTIDE SEQUENCE</scope>
</reference>
<name>A0A0F9S332_9ZZZZ</name>
<organism evidence="1">
    <name type="scientific">marine sediment metagenome</name>
    <dbReference type="NCBI Taxonomy" id="412755"/>
    <lineage>
        <taxon>unclassified sequences</taxon>
        <taxon>metagenomes</taxon>
        <taxon>ecological metagenomes</taxon>
    </lineage>
</organism>
<comment type="caution">
    <text evidence="1">The sequence shown here is derived from an EMBL/GenBank/DDBJ whole genome shotgun (WGS) entry which is preliminary data.</text>
</comment>
<gene>
    <name evidence="1" type="ORF">LCGC14_0503530</name>
</gene>
<protein>
    <submittedName>
        <fullName evidence="1">Uncharacterized protein</fullName>
    </submittedName>
</protein>